<gene>
    <name evidence="1" type="ORF">EHE19_006005</name>
</gene>
<proteinExistence type="predicted"/>
<dbReference type="RefSeq" id="WP_137698252.1">
    <property type="nucleotide sequence ID" value="NZ_CP061336.1"/>
</dbReference>
<dbReference type="InterPro" id="IPR023823">
    <property type="entry name" value="CHP04066_peptide_maturation"/>
</dbReference>
<sequence length="365" mass="42447">MKVMVFPYDFEFLPIFKNRHLLKDIIIKYLVSPSGFGLTGKDGCFFNNEIDSGIIIQDHMTKEDLMDIDAVWLTESLNKLNDEEIKTTINTIGQYAKQIIYTPNGDKEFEQNINELCKKYNLKVTMPRDYIDLYKLVDERTIVSSFTLRKFETPVITVLGICGMTQKFDIQLYLRSHFLKNGYKVSQIGTKQACEILGFHSIPDFLFEKNYSEVEKILKFNSFIKEIEKKEKPDLIIIGVPDAIIPLNRKHHLGFGIPAYEICSAIQSDFSILSMFNGEYSNDFFDEMSKVCKYRLNIELDAFFISNYTPISNSLDQENLVFTYTKGTEKINDRYPIYNVRNLNDDKLFNHVVKKLAMYGEFSVM</sequence>
<keyword evidence="2" id="KW-1185">Reference proteome</keyword>
<organism evidence="1 2">
    <name type="scientific">Ruminiclostridium herbifermentans</name>
    <dbReference type="NCBI Taxonomy" id="2488810"/>
    <lineage>
        <taxon>Bacteria</taxon>
        <taxon>Bacillati</taxon>
        <taxon>Bacillota</taxon>
        <taxon>Clostridia</taxon>
        <taxon>Eubacteriales</taxon>
        <taxon>Oscillospiraceae</taxon>
        <taxon>Ruminiclostridium</taxon>
    </lineage>
</organism>
<dbReference type="EMBL" id="CP061336">
    <property type="protein sequence ID" value="QNU67995.1"/>
    <property type="molecule type" value="Genomic_DNA"/>
</dbReference>
<evidence type="ECO:0000313" key="1">
    <source>
        <dbReference type="EMBL" id="QNU67995.1"/>
    </source>
</evidence>
<name>A0A4U7JG71_9FIRM</name>
<dbReference type="InterPro" id="IPR027417">
    <property type="entry name" value="P-loop_NTPase"/>
</dbReference>
<evidence type="ECO:0000313" key="2">
    <source>
        <dbReference type="Proteomes" id="UP000306409"/>
    </source>
</evidence>
<dbReference type="NCBIfam" id="TIGR04066">
    <property type="entry name" value="nat_prod_clost"/>
    <property type="match status" value="1"/>
</dbReference>
<dbReference type="Proteomes" id="UP000306409">
    <property type="component" value="Chromosome"/>
</dbReference>
<reference evidence="1 2" key="1">
    <citation type="submission" date="2020-09" db="EMBL/GenBank/DDBJ databases">
        <title>Characterization and genome sequencing of Ruminiclostridium sp. nov. MA18.</title>
        <authorList>
            <person name="Rettenmaier R."/>
            <person name="Kowollik M.-L."/>
            <person name="Liebl W."/>
            <person name="Zverlov V."/>
        </authorList>
    </citation>
    <scope>NUCLEOTIDE SEQUENCE [LARGE SCALE GENOMIC DNA]</scope>
    <source>
        <strain evidence="1 2">MA18</strain>
    </source>
</reference>
<dbReference type="OrthoDB" id="5464925at2"/>
<protein>
    <submittedName>
        <fullName evidence="1">TIGR04066 family peptide maturation system protein</fullName>
    </submittedName>
</protein>
<dbReference type="AlphaFoldDB" id="A0A4U7JG71"/>
<accession>A0A4U7JG71</accession>
<dbReference type="Gene3D" id="3.40.50.300">
    <property type="entry name" value="P-loop containing nucleotide triphosphate hydrolases"/>
    <property type="match status" value="1"/>
</dbReference>
<dbReference type="KEGG" id="rher:EHE19_006005"/>